<organism evidence="4 5">
    <name type="scientific">Lachancea dasiensis</name>
    <dbReference type="NCBI Taxonomy" id="1072105"/>
    <lineage>
        <taxon>Eukaryota</taxon>
        <taxon>Fungi</taxon>
        <taxon>Dikarya</taxon>
        <taxon>Ascomycota</taxon>
        <taxon>Saccharomycotina</taxon>
        <taxon>Saccharomycetes</taxon>
        <taxon>Saccharomycetales</taxon>
        <taxon>Saccharomycetaceae</taxon>
        <taxon>Lachancea</taxon>
    </lineage>
</organism>
<dbReference type="Proteomes" id="UP000190274">
    <property type="component" value="Chromosome E"/>
</dbReference>
<feature type="region of interest" description="Disordered" evidence="2">
    <location>
        <begin position="161"/>
        <end position="188"/>
    </location>
</feature>
<proteinExistence type="predicted"/>
<evidence type="ECO:0000256" key="2">
    <source>
        <dbReference type="SAM" id="MobiDB-lite"/>
    </source>
</evidence>
<accession>A0A1G4JD70</accession>
<dbReference type="PANTHER" id="PTHR37784:SF4">
    <property type="entry name" value="TRANSCRIPTION FACTOR-LIKE PROTEIN EUC1"/>
    <property type="match status" value="1"/>
</dbReference>
<dbReference type="GO" id="GO:0060963">
    <property type="term" value="P:positive regulation of ribosomal protein gene transcription by RNA polymerase II"/>
    <property type="evidence" value="ECO:0007669"/>
    <property type="project" value="TreeGrafter"/>
</dbReference>
<dbReference type="GO" id="GO:0000981">
    <property type="term" value="F:DNA-binding transcription factor activity, RNA polymerase II-specific"/>
    <property type="evidence" value="ECO:0007669"/>
    <property type="project" value="TreeGrafter"/>
</dbReference>
<keyword evidence="5" id="KW-1185">Reference proteome</keyword>
<sequence>MNISAAISSFKDRIDALSSDWERLSRTCSSSADEEMKLLKQKLDLVQEQNSSLIIELYDLKKLTNLMDDKSSNIFSSVTDTSVGALHLQSGGDEQFVLTPQGATTKPLDLLPSLSSQKLPRPESMVGRHVTINHENSPTNQYPFSFNVHAYFNANFSPSPWARKEPSASPKHSLKRFKKSAQIDDVSDRPVERRTNLLVVESPSGKPMVRRQAKSTIESFKKIKRAGSSKAVSPKPFGDFKLRMTATPKGVTELYHEYEQVLRPQIVEFERNFGKGQLSKLYKVRTYQRRRALVCEINNYAAKYDITIDEAISYFETIRVRNGKTVAWLYNNLNKIIEFYG</sequence>
<dbReference type="PANTHER" id="PTHR37784">
    <property type="entry name" value="PROTEIN MSN1"/>
    <property type="match status" value="1"/>
</dbReference>
<evidence type="ECO:0000313" key="4">
    <source>
        <dbReference type="EMBL" id="SCU88027.1"/>
    </source>
</evidence>
<evidence type="ECO:0000259" key="3">
    <source>
        <dbReference type="Pfam" id="PF12550"/>
    </source>
</evidence>
<dbReference type="InterPro" id="IPR022210">
    <property type="entry name" value="TF_GCR1-like"/>
</dbReference>
<dbReference type="OrthoDB" id="4061572at2759"/>
<feature type="domain" description="Transcription activator GCR1-like" evidence="3">
    <location>
        <begin position="243"/>
        <end position="319"/>
    </location>
</feature>
<dbReference type="Pfam" id="PF12550">
    <property type="entry name" value="GCR1_C"/>
    <property type="match status" value="1"/>
</dbReference>
<reference evidence="5" key="1">
    <citation type="submission" date="2016-03" db="EMBL/GenBank/DDBJ databases">
        <authorList>
            <person name="Devillers H."/>
        </authorList>
    </citation>
    <scope>NUCLEOTIDE SEQUENCE [LARGE SCALE GENOMIC DNA]</scope>
</reference>
<dbReference type="AlphaFoldDB" id="A0A1G4JD70"/>
<dbReference type="EMBL" id="LT598455">
    <property type="protein sequence ID" value="SCU88027.1"/>
    <property type="molecule type" value="Genomic_DNA"/>
</dbReference>
<evidence type="ECO:0000256" key="1">
    <source>
        <dbReference type="SAM" id="Coils"/>
    </source>
</evidence>
<protein>
    <submittedName>
        <fullName evidence="4">LADA_0E07712g1_1</fullName>
    </submittedName>
</protein>
<gene>
    <name evidence="4" type="ORF">LADA_0E07712G</name>
</gene>
<name>A0A1G4JD70_9SACH</name>
<dbReference type="InterPro" id="IPR052146">
    <property type="entry name" value="HOT1"/>
</dbReference>
<evidence type="ECO:0000313" key="5">
    <source>
        <dbReference type="Proteomes" id="UP000190274"/>
    </source>
</evidence>
<feature type="coiled-coil region" evidence="1">
    <location>
        <begin position="29"/>
        <end position="56"/>
    </location>
</feature>
<keyword evidence="1" id="KW-0175">Coiled coil</keyword>
<dbReference type="GO" id="GO:0000978">
    <property type="term" value="F:RNA polymerase II cis-regulatory region sequence-specific DNA binding"/>
    <property type="evidence" value="ECO:0007669"/>
    <property type="project" value="TreeGrafter"/>
</dbReference>